<dbReference type="InterPro" id="IPR036628">
    <property type="entry name" value="Clp_N_dom_sf"/>
</dbReference>
<dbReference type="InterPro" id="IPR001270">
    <property type="entry name" value="ClpA/B"/>
</dbReference>
<keyword evidence="5 7" id="KW-0143">Chaperone</keyword>
<organism evidence="11 12">
    <name type="scientific">Rhodotorula graminis (strain WP1)</name>
    <dbReference type="NCBI Taxonomy" id="578459"/>
    <lineage>
        <taxon>Eukaryota</taxon>
        <taxon>Fungi</taxon>
        <taxon>Dikarya</taxon>
        <taxon>Basidiomycota</taxon>
        <taxon>Pucciniomycotina</taxon>
        <taxon>Microbotryomycetes</taxon>
        <taxon>Sporidiobolales</taxon>
        <taxon>Sporidiobolaceae</taxon>
        <taxon>Rhodotorula</taxon>
    </lineage>
</organism>
<protein>
    <recommendedName>
        <fullName evidence="10">Clp R domain-containing protein</fullName>
    </recommendedName>
</protein>
<evidence type="ECO:0000256" key="3">
    <source>
        <dbReference type="ARBA" id="ARBA00022741"/>
    </source>
</evidence>
<dbReference type="Pfam" id="PF02861">
    <property type="entry name" value="Clp_N"/>
    <property type="match status" value="1"/>
</dbReference>
<dbReference type="GeneID" id="28972468"/>
<dbReference type="GO" id="GO:0051087">
    <property type="term" value="F:protein-folding chaperone binding"/>
    <property type="evidence" value="ECO:0007669"/>
    <property type="project" value="TreeGrafter"/>
</dbReference>
<evidence type="ECO:0000259" key="10">
    <source>
        <dbReference type="PROSITE" id="PS51903"/>
    </source>
</evidence>
<dbReference type="GO" id="GO:0005524">
    <property type="term" value="F:ATP binding"/>
    <property type="evidence" value="ECO:0007669"/>
    <property type="project" value="UniProtKB-KW"/>
</dbReference>
<evidence type="ECO:0000256" key="1">
    <source>
        <dbReference type="ARBA" id="ARBA00008675"/>
    </source>
</evidence>
<dbReference type="GO" id="GO:0042026">
    <property type="term" value="P:protein refolding"/>
    <property type="evidence" value="ECO:0007669"/>
    <property type="project" value="TreeGrafter"/>
</dbReference>
<evidence type="ECO:0000313" key="11">
    <source>
        <dbReference type="EMBL" id="KPV78195.1"/>
    </source>
</evidence>
<accession>A0A194SCM1</accession>
<dbReference type="CDD" id="cd00009">
    <property type="entry name" value="AAA"/>
    <property type="match status" value="1"/>
</dbReference>
<evidence type="ECO:0000256" key="4">
    <source>
        <dbReference type="ARBA" id="ARBA00022840"/>
    </source>
</evidence>
<dbReference type="FunFam" id="3.40.50.300:FF:000025">
    <property type="entry name" value="ATP-dependent Clp protease subunit"/>
    <property type="match status" value="1"/>
</dbReference>
<dbReference type="AlphaFoldDB" id="A0A194SCM1"/>
<dbReference type="FunFam" id="3.40.50.300:FF:000010">
    <property type="entry name" value="Chaperone clpB 1, putative"/>
    <property type="match status" value="1"/>
</dbReference>
<dbReference type="GO" id="GO:0016887">
    <property type="term" value="F:ATP hydrolysis activity"/>
    <property type="evidence" value="ECO:0007669"/>
    <property type="project" value="InterPro"/>
</dbReference>
<evidence type="ECO:0000256" key="6">
    <source>
        <dbReference type="PROSITE-ProRule" id="PRU01251"/>
    </source>
</evidence>
<dbReference type="InterPro" id="IPR019489">
    <property type="entry name" value="Clp_ATPase_C"/>
</dbReference>
<dbReference type="InterPro" id="IPR003593">
    <property type="entry name" value="AAA+_ATPase"/>
</dbReference>
<keyword evidence="12" id="KW-1185">Reference proteome</keyword>
<dbReference type="CDD" id="cd19499">
    <property type="entry name" value="RecA-like_ClpB_Hsp104-like"/>
    <property type="match status" value="1"/>
</dbReference>
<dbReference type="PRINTS" id="PR00300">
    <property type="entry name" value="CLPPROTEASEA"/>
</dbReference>
<dbReference type="Pfam" id="PF00004">
    <property type="entry name" value="AAA"/>
    <property type="match status" value="1"/>
</dbReference>
<feature type="compositionally biased region" description="Acidic residues" evidence="9">
    <location>
        <begin position="890"/>
        <end position="912"/>
    </location>
</feature>
<dbReference type="PROSITE" id="PS51903">
    <property type="entry name" value="CLP_R"/>
    <property type="match status" value="1"/>
</dbReference>
<dbReference type="InterPro" id="IPR027417">
    <property type="entry name" value="P-loop_NTPase"/>
</dbReference>
<dbReference type="SUPFAM" id="SSF52540">
    <property type="entry name" value="P-loop containing nucleoside triphosphate hydrolases"/>
    <property type="match status" value="2"/>
</dbReference>
<keyword evidence="4 7" id="KW-0067">ATP-binding</keyword>
<dbReference type="EMBL" id="KQ474073">
    <property type="protein sequence ID" value="KPV78195.1"/>
    <property type="molecule type" value="Genomic_DNA"/>
</dbReference>
<dbReference type="RefSeq" id="XP_018274244.1">
    <property type="nucleotide sequence ID" value="XM_018412019.1"/>
</dbReference>
<evidence type="ECO:0000256" key="2">
    <source>
        <dbReference type="ARBA" id="ARBA00022737"/>
    </source>
</evidence>
<evidence type="ECO:0000313" key="12">
    <source>
        <dbReference type="Proteomes" id="UP000053890"/>
    </source>
</evidence>
<keyword evidence="3 7" id="KW-0547">Nucleotide-binding</keyword>
<feature type="region of interest" description="Disordered" evidence="9">
    <location>
        <begin position="883"/>
        <end position="912"/>
    </location>
</feature>
<dbReference type="PROSITE" id="PS00871">
    <property type="entry name" value="CLPAB_2"/>
    <property type="match status" value="1"/>
</dbReference>
<dbReference type="InterPro" id="IPR028299">
    <property type="entry name" value="ClpA/B_CS2"/>
</dbReference>
<evidence type="ECO:0000256" key="9">
    <source>
        <dbReference type="SAM" id="MobiDB-lite"/>
    </source>
</evidence>
<dbReference type="Pfam" id="PF17871">
    <property type="entry name" value="AAA_lid_9"/>
    <property type="match status" value="1"/>
</dbReference>
<name>A0A194SCM1_RHOGW</name>
<dbReference type="OMA" id="YDKSMGA"/>
<dbReference type="PANTHER" id="PTHR11638">
    <property type="entry name" value="ATP-DEPENDENT CLP PROTEASE"/>
    <property type="match status" value="1"/>
</dbReference>
<dbReference type="STRING" id="578459.A0A194SCM1"/>
<keyword evidence="8" id="KW-0175">Coiled coil</keyword>
<keyword evidence="2 6" id="KW-0677">Repeat</keyword>
<dbReference type="GO" id="GO:0051082">
    <property type="term" value="F:unfolded protein binding"/>
    <property type="evidence" value="ECO:0007669"/>
    <property type="project" value="TreeGrafter"/>
</dbReference>
<dbReference type="SMART" id="SM00382">
    <property type="entry name" value="AAA"/>
    <property type="match status" value="2"/>
</dbReference>
<dbReference type="GO" id="GO:0005829">
    <property type="term" value="C:cytosol"/>
    <property type="evidence" value="ECO:0007669"/>
    <property type="project" value="TreeGrafter"/>
</dbReference>
<dbReference type="FunFam" id="3.40.50.300:FF:000120">
    <property type="entry name" value="ATP-dependent chaperone ClpB"/>
    <property type="match status" value="1"/>
</dbReference>
<sequence>MDKLTEASASALQQAIELAKDNAHPQVAPVHLFSALLSPTTSATGQTSQTLLHSILNKAGAQPEIVQRGLAKYIVRLPSQEPPPDDVTLTPACAKVIKQAEQIMKDKNDSFIAQDHLILACSQDPSIVAILKDAGTTPDAVKRAAAAVRGGKKVDSRGSEEGFEALKKYAKDLTAEAEAGRLDPVIGRDDVIRRCIRILSRRTKNNPVLIGEPGVGKTAVAEGLAQRIVDRDVPPNLLGRLWSLDVGALMAGASYKGQYEERIKSVIDECEKAESGVILFIDEVHLLMAGQGSSGGGMDAANLLKPAMARGKIRIIAATTLSEYRQYIEKDAAFERRFQQVIVNEPSAAETISILRGIKEKYEVHHGVTILDSALVAAATLAHRYLTSRRLPDSAIDCIDEACSAVRIARESAPEDVDRLERAKLQLEIELHALQGELARDKKDEVSKAKIEECKQAIAKIDDELAPIKARFEAEKAKTEELNRVRKRIDELTAKAADAERKYDLATAADLRHYAIPELNNRLVKLEDEKKAEERQLRAEGGEALAGDTVTPEAIQAVVSQWSGIPVSNMKTTEKQKLLRMEKSLRKEVVGQDEAVSAVADAIRLNRSGLSNQDRPIASFLFVGPTGTGKTLLAKALAKFLFDSSDAMLRIDASEYSEKHAISRLIGSPPGYVGHESGGQLTEYIRRKPYSVVLIDEIEKAAREFHQLFLQVLDDGRLTDSQGRVVNFKNTVIIMTSNIGASYLNELPDEVDTIPPATRELVHSALRTALPIEFVNRVDSIILYERLSRKNVRNIVDIRIGEVQQRLRKNGRDIKLDPTPAALDFLASVGYHPLFGARPLNRSIQTELLNPLSRFILNESIRDGETARIDFDAKANRLVVVPNHEPSVPMDEDDDDTDEDMADGDVEVEELD</sequence>
<dbReference type="Gene3D" id="1.10.8.60">
    <property type="match status" value="1"/>
</dbReference>
<feature type="domain" description="Clp R" evidence="10">
    <location>
        <begin position="1"/>
        <end position="151"/>
    </location>
</feature>
<evidence type="ECO:0000256" key="5">
    <source>
        <dbReference type="ARBA" id="ARBA00023186"/>
    </source>
</evidence>
<dbReference type="GO" id="GO:0070370">
    <property type="term" value="P:cellular heat acclimation"/>
    <property type="evidence" value="ECO:0007669"/>
    <property type="project" value="TreeGrafter"/>
</dbReference>
<dbReference type="Gene3D" id="3.40.50.300">
    <property type="entry name" value="P-loop containing nucleotide triphosphate hydrolases"/>
    <property type="match status" value="3"/>
</dbReference>
<dbReference type="Proteomes" id="UP000053890">
    <property type="component" value="Unassembled WGS sequence"/>
</dbReference>
<dbReference type="InterPro" id="IPR041546">
    <property type="entry name" value="ClpA/ClpB_AAA_lid"/>
</dbReference>
<reference evidence="11 12" key="1">
    <citation type="journal article" date="2015" name="Front. Microbiol.">
        <title>Genome sequence of the plant growth promoting endophytic yeast Rhodotorula graminis WP1.</title>
        <authorList>
            <person name="Firrincieli A."/>
            <person name="Otillar R."/>
            <person name="Salamov A."/>
            <person name="Schmutz J."/>
            <person name="Khan Z."/>
            <person name="Redman R.S."/>
            <person name="Fleck N.D."/>
            <person name="Lindquist E."/>
            <person name="Grigoriev I.V."/>
            <person name="Doty S.L."/>
        </authorList>
    </citation>
    <scope>NUCLEOTIDE SEQUENCE [LARGE SCALE GENOMIC DNA]</scope>
    <source>
        <strain evidence="11 12">WP1</strain>
    </source>
</reference>
<proteinExistence type="inferred from homology"/>
<dbReference type="Gene3D" id="1.10.1780.10">
    <property type="entry name" value="Clp, N-terminal domain"/>
    <property type="match status" value="1"/>
</dbReference>
<feature type="coiled-coil region" evidence="8">
    <location>
        <begin position="475"/>
        <end position="543"/>
    </location>
</feature>
<dbReference type="InterPro" id="IPR050130">
    <property type="entry name" value="ClpA_ClpB"/>
</dbReference>
<dbReference type="InterPro" id="IPR004176">
    <property type="entry name" value="Clp_R_N"/>
</dbReference>
<dbReference type="InterPro" id="IPR018368">
    <property type="entry name" value="ClpA/B_CS1"/>
</dbReference>
<dbReference type="Pfam" id="PF07724">
    <property type="entry name" value="AAA_2"/>
    <property type="match status" value="1"/>
</dbReference>
<dbReference type="PANTHER" id="PTHR11638:SF18">
    <property type="entry name" value="HEAT SHOCK PROTEIN 104"/>
    <property type="match status" value="1"/>
</dbReference>
<dbReference type="Pfam" id="PF10431">
    <property type="entry name" value="ClpB_D2-small"/>
    <property type="match status" value="1"/>
</dbReference>
<comment type="similarity">
    <text evidence="1 7">Belongs to the ClpA/ClpB family.</text>
</comment>
<dbReference type="InterPro" id="IPR003959">
    <property type="entry name" value="ATPase_AAA_core"/>
</dbReference>
<feature type="coiled-coil region" evidence="8">
    <location>
        <begin position="417"/>
        <end position="444"/>
    </location>
</feature>
<evidence type="ECO:0000256" key="8">
    <source>
        <dbReference type="SAM" id="Coils"/>
    </source>
</evidence>
<evidence type="ECO:0000256" key="7">
    <source>
        <dbReference type="RuleBase" id="RU004432"/>
    </source>
</evidence>
<dbReference type="GO" id="GO:0043335">
    <property type="term" value="P:protein unfolding"/>
    <property type="evidence" value="ECO:0007669"/>
    <property type="project" value="TreeGrafter"/>
</dbReference>
<dbReference type="OrthoDB" id="47330at2759"/>
<gene>
    <name evidence="11" type="ORF">RHOBADRAFT_10933</name>
</gene>
<dbReference type="PROSITE" id="PS00870">
    <property type="entry name" value="CLPAB_1"/>
    <property type="match status" value="1"/>
</dbReference>
<dbReference type="SUPFAM" id="SSF81923">
    <property type="entry name" value="Double Clp-N motif"/>
    <property type="match status" value="1"/>
</dbReference>
<dbReference type="SMART" id="SM01086">
    <property type="entry name" value="ClpB_D2-small"/>
    <property type="match status" value="1"/>
</dbReference>